<accession>A0A084E3J0</accession>
<evidence type="ECO:0000313" key="8">
    <source>
        <dbReference type="Proteomes" id="UP000502611"/>
    </source>
</evidence>
<dbReference type="Proteomes" id="UP000515377">
    <property type="component" value="Chromosome"/>
</dbReference>
<reference evidence="5 9" key="4">
    <citation type="submission" date="2020-07" db="EMBL/GenBank/DDBJ databases">
        <title>Whole genome sequence of Sphingobium yanoikuyae A3.</title>
        <authorList>
            <person name="Han S.-S."/>
        </authorList>
    </citation>
    <scope>NUCLEOTIDE SEQUENCE [LARGE SCALE GENOMIC DNA]</scope>
    <source>
        <strain evidence="5 9">A3</strain>
    </source>
</reference>
<proteinExistence type="predicted"/>
<dbReference type="Proteomes" id="UP000028534">
    <property type="component" value="Unassembled WGS sequence"/>
</dbReference>
<evidence type="ECO:0000313" key="5">
    <source>
        <dbReference type="EMBL" id="QNG45194.1"/>
    </source>
</evidence>
<evidence type="ECO:0000313" key="2">
    <source>
        <dbReference type="EMBL" id="MDH2134642.1"/>
    </source>
</evidence>
<organism evidence="1 6">
    <name type="scientific">Sphingobium yanoikuyae</name>
    <name type="common">Sphingomonas yanoikuyae</name>
    <dbReference type="NCBI Taxonomy" id="13690"/>
    <lineage>
        <taxon>Bacteria</taxon>
        <taxon>Pseudomonadati</taxon>
        <taxon>Pseudomonadota</taxon>
        <taxon>Alphaproteobacteria</taxon>
        <taxon>Sphingomonadales</taxon>
        <taxon>Sphingomonadaceae</taxon>
        <taxon>Sphingobium</taxon>
    </lineage>
</organism>
<name>A0A084E3J0_SPHYA</name>
<reference evidence="3 7" key="2">
    <citation type="submission" date="2019-12" db="EMBL/GenBank/DDBJ databases">
        <title>Functional and genomic insights into the Sphingobium yanoikuyae YC-JY1, a bacterium efficiently degrading bisphenol A.</title>
        <authorList>
            <person name="Jia Y."/>
            <person name="Li X."/>
            <person name="Wang J."/>
            <person name="Eltoukhy A."/>
            <person name="Lamraoui I."/>
            <person name="Yan Y."/>
        </authorList>
    </citation>
    <scope>NUCLEOTIDE SEQUENCE [LARGE SCALE GENOMIC DNA]</scope>
    <source>
        <strain evidence="3 7">YC-JY1</strain>
    </source>
</reference>
<evidence type="ECO:0000313" key="4">
    <source>
        <dbReference type="EMBL" id="QJR04064.1"/>
    </source>
</evidence>
<evidence type="ECO:0000313" key="9">
    <source>
        <dbReference type="Proteomes" id="UP000515377"/>
    </source>
</evidence>
<dbReference type="PATRIC" id="fig|13690.10.peg.5272"/>
<dbReference type="EMBL" id="JAOCKX010000063">
    <property type="protein sequence ID" value="MDH2134642.1"/>
    <property type="molecule type" value="Genomic_DNA"/>
</dbReference>
<evidence type="ECO:0000313" key="1">
    <source>
        <dbReference type="EMBL" id="KEZ12532.1"/>
    </source>
</evidence>
<dbReference type="AlphaFoldDB" id="A0A084E3J0"/>
<evidence type="ECO:0000313" key="7">
    <source>
        <dbReference type="Proteomes" id="UP000464086"/>
    </source>
</evidence>
<dbReference type="Proteomes" id="UP001162318">
    <property type="component" value="Unassembled WGS sequence"/>
</dbReference>
<sequence length="76" mass="8363">MCPSTSAIDLADMLIRAKDRVGGNPSQCLERLTALLGAAREKLARGTNLSNADIQKLNEALDEWQNKWASPLEPRK</sequence>
<dbReference type="Proteomes" id="UP000464086">
    <property type="component" value="Chromosome"/>
</dbReference>
<reference evidence="1 6" key="1">
    <citation type="submission" date="2014-03" db="EMBL/GenBank/DDBJ databases">
        <title>Genome sequence of Sphingobium yanoikuyae B1.</title>
        <authorList>
            <person name="Gan H.M."/>
            <person name="Gan H.Y."/>
            <person name="Savka M.A."/>
        </authorList>
    </citation>
    <scope>NUCLEOTIDE SEQUENCE [LARGE SCALE GENOMIC DNA]</scope>
    <source>
        <strain evidence="1 6">B1</strain>
    </source>
</reference>
<dbReference type="EMBL" id="CP060122">
    <property type="protein sequence ID" value="QNG45194.1"/>
    <property type="molecule type" value="Genomic_DNA"/>
</dbReference>
<dbReference type="EMBL" id="CP053021">
    <property type="protein sequence ID" value="QJR04064.1"/>
    <property type="molecule type" value="Genomic_DNA"/>
</dbReference>
<dbReference type="Proteomes" id="UP000502611">
    <property type="component" value="Chromosome"/>
</dbReference>
<dbReference type="EMBL" id="CP047218">
    <property type="protein sequence ID" value="QHD69045.1"/>
    <property type="molecule type" value="Genomic_DNA"/>
</dbReference>
<reference evidence="2" key="5">
    <citation type="submission" date="2022-09" db="EMBL/GenBank/DDBJ databases">
        <title>Intensive care unit water sources are persistently colonized with multi-drug resistant bacteria and are the site of extensive horizontal gene transfer of antibiotic resistance genes.</title>
        <authorList>
            <person name="Diorio-Toth L."/>
        </authorList>
    </citation>
    <scope>NUCLEOTIDE SEQUENCE</scope>
    <source>
        <strain evidence="2">GD03659</strain>
    </source>
</reference>
<evidence type="ECO:0000313" key="3">
    <source>
        <dbReference type="EMBL" id="QHD69045.1"/>
    </source>
</evidence>
<protein>
    <submittedName>
        <fullName evidence="1">Uncharacterized protein</fullName>
    </submittedName>
</protein>
<dbReference type="EMBL" id="JGVR01000064">
    <property type="protein sequence ID" value="KEZ12532.1"/>
    <property type="molecule type" value="Genomic_DNA"/>
</dbReference>
<reference evidence="4 8" key="3">
    <citation type="submission" date="2020-04" db="EMBL/GenBank/DDBJ databases">
        <title>The Whole Genome Analysis of High salt-tolerant Sphingobium yanoikuyae YC-XJ2 with Aryl organophosphorus flame retardants (aryl-OPFRs)-degrading capacity and characteristics of Related phosphotriesterase.</title>
        <authorList>
            <person name="Li X."/>
        </authorList>
    </citation>
    <scope>NUCLEOTIDE SEQUENCE [LARGE SCALE GENOMIC DNA]</scope>
    <source>
        <strain evidence="4 8">YC-XJ2</strain>
    </source>
</reference>
<evidence type="ECO:0000313" key="6">
    <source>
        <dbReference type="Proteomes" id="UP000028534"/>
    </source>
</evidence>
<dbReference type="RefSeq" id="WP_125999339.1">
    <property type="nucleotide sequence ID" value="NZ_CP033230.1"/>
</dbReference>
<gene>
    <name evidence="1" type="ORF">CP98_05099</name>
    <name evidence="3" type="ORF">GS397_19595</name>
    <name evidence="5" type="ORF">H3V42_25810</name>
    <name evidence="4" type="ORF">HH800_18795</name>
    <name evidence="2" type="ORF">N5J77_26255</name>
</gene>